<reference evidence="1" key="2">
    <citation type="submission" date="2020-11" db="EMBL/GenBank/DDBJ databases">
        <authorList>
            <person name="McCartney M.A."/>
            <person name="Auch B."/>
            <person name="Kono T."/>
            <person name="Mallez S."/>
            <person name="Becker A."/>
            <person name="Gohl D.M."/>
            <person name="Silverstein K.A.T."/>
            <person name="Koren S."/>
            <person name="Bechman K.B."/>
            <person name="Herman A."/>
            <person name="Abrahante J.E."/>
            <person name="Garbe J."/>
        </authorList>
    </citation>
    <scope>NUCLEOTIDE SEQUENCE</scope>
    <source>
        <strain evidence="1">Duluth1</strain>
        <tissue evidence="1">Whole animal</tissue>
    </source>
</reference>
<organism evidence="1 2">
    <name type="scientific">Dreissena polymorpha</name>
    <name type="common">Zebra mussel</name>
    <name type="synonym">Mytilus polymorpha</name>
    <dbReference type="NCBI Taxonomy" id="45954"/>
    <lineage>
        <taxon>Eukaryota</taxon>
        <taxon>Metazoa</taxon>
        <taxon>Spiralia</taxon>
        <taxon>Lophotrochozoa</taxon>
        <taxon>Mollusca</taxon>
        <taxon>Bivalvia</taxon>
        <taxon>Autobranchia</taxon>
        <taxon>Heteroconchia</taxon>
        <taxon>Euheterodonta</taxon>
        <taxon>Imparidentia</taxon>
        <taxon>Neoheterodontei</taxon>
        <taxon>Myida</taxon>
        <taxon>Dreissenoidea</taxon>
        <taxon>Dreissenidae</taxon>
        <taxon>Dreissena</taxon>
    </lineage>
</organism>
<protein>
    <submittedName>
        <fullName evidence="1">Uncharacterized protein</fullName>
    </submittedName>
</protein>
<keyword evidence="2" id="KW-1185">Reference proteome</keyword>
<evidence type="ECO:0000313" key="2">
    <source>
        <dbReference type="Proteomes" id="UP000828390"/>
    </source>
</evidence>
<dbReference type="AlphaFoldDB" id="A0A9D4CBF4"/>
<dbReference type="Proteomes" id="UP000828390">
    <property type="component" value="Unassembled WGS sequence"/>
</dbReference>
<evidence type="ECO:0000313" key="1">
    <source>
        <dbReference type="EMBL" id="KAH3720607.1"/>
    </source>
</evidence>
<sequence length="138" mass="15167">MRRSSAVFRTSFLNTRRSFSIATKTSEVSNLNSAHKRYTIGWKSSVTDIELTVPFKNTLVGPCCSIECDATDTDMGMASENNLTSGSKSNGHLDLKPDKFELKINVVNIEFTIRDGLSRNTTALDIQALKNGCPISSE</sequence>
<comment type="caution">
    <text evidence="1">The sequence shown here is derived from an EMBL/GenBank/DDBJ whole genome shotgun (WGS) entry which is preliminary data.</text>
</comment>
<accession>A0A9D4CBF4</accession>
<reference evidence="1" key="1">
    <citation type="journal article" date="2019" name="bioRxiv">
        <title>The Genome of the Zebra Mussel, Dreissena polymorpha: A Resource for Invasive Species Research.</title>
        <authorList>
            <person name="McCartney M.A."/>
            <person name="Auch B."/>
            <person name="Kono T."/>
            <person name="Mallez S."/>
            <person name="Zhang Y."/>
            <person name="Obille A."/>
            <person name="Becker A."/>
            <person name="Abrahante J.E."/>
            <person name="Garbe J."/>
            <person name="Badalamenti J.P."/>
            <person name="Herman A."/>
            <person name="Mangelson H."/>
            <person name="Liachko I."/>
            <person name="Sullivan S."/>
            <person name="Sone E.D."/>
            <person name="Koren S."/>
            <person name="Silverstein K.A.T."/>
            <person name="Beckman K.B."/>
            <person name="Gohl D.M."/>
        </authorList>
    </citation>
    <scope>NUCLEOTIDE SEQUENCE</scope>
    <source>
        <strain evidence="1">Duluth1</strain>
        <tissue evidence="1">Whole animal</tissue>
    </source>
</reference>
<gene>
    <name evidence="1" type="ORF">DPMN_063507</name>
</gene>
<name>A0A9D4CBF4_DREPO</name>
<proteinExistence type="predicted"/>
<dbReference type="EMBL" id="JAIWYP010000013">
    <property type="protein sequence ID" value="KAH3720607.1"/>
    <property type="molecule type" value="Genomic_DNA"/>
</dbReference>